<name>A0ABR0AYU4_9CRUS</name>
<dbReference type="Gene3D" id="3.60.10.10">
    <property type="entry name" value="Endonuclease/exonuclease/phosphatase"/>
    <property type="match status" value="1"/>
</dbReference>
<gene>
    <name evidence="1" type="ORF">OUZ56_023289</name>
    <name evidence="2" type="ORF">OUZ56_023308</name>
</gene>
<organism evidence="2 3">
    <name type="scientific">Daphnia magna</name>
    <dbReference type="NCBI Taxonomy" id="35525"/>
    <lineage>
        <taxon>Eukaryota</taxon>
        <taxon>Metazoa</taxon>
        <taxon>Ecdysozoa</taxon>
        <taxon>Arthropoda</taxon>
        <taxon>Crustacea</taxon>
        <taxon>Branchiopoda</taxon>
        <taxon>Diplostraca</taxon>
        <taxon>Cladocera</taxon>
        <taxon>Anomopoda</taxon>
        <taxon>Daphniidae</taxon>
        <taxon>Daphnia</taxon>
    </lineage>
</organism>
<evidence type="ECO:0000313" key="1">
    <source>
        <dbReference type="EMBL" id="KAK4030297.1"/>
    </source>
</evidence>
<dbReference type="SUPFAM" id="SSF56219">
    <property type="entry name" value="DNase I-like"/>
    <property type="match status" value="1"/>
</dbReference>
<dbReference type="EMBL" id="JAOYFB010000039">
    <property type="protein sequence ID" value="KAK4030297.1"/>
    <property type="molecule type" value="Genomic_DNA"/>
</dbReference>
<evidence type="ECO:0008006" key="4">
    <source>
        <dbReference type="Google" id="ProtNLM"/>
    </source>
</evidence>
<keyword evidence="3" id="KW-1185">Reference proteome</keyword>
<dbReference type="Proteomes" id="UP001234178">
    <property type="component" value="Unassembled WGS sequence"/>
</dbReference>
<dbReference type="EMBL" id="JAOYFB010000039">
    <property type="protein sequence ID" value="KAK4030306.1"/>
    <property type="molecule type" value="Genomic_DNA"/>
</dbReference>
<comment type="caution">
    <text evidence="2">The sequence shown here is derived from an EMBL/GenBank/DDBJ whole genome shotgun (WGS) entry which is preliminary data.</text>
</comment>
<evidence type="ECO:0000313" key="3">
    <source>
        <dbReference type="Proteomes" id="UP001234178"/>
    </source>
</evidence>
<accession>A0ABR0AYU4</accession>
<sequence>MTSRLKIASINIGGIRDGNLDIVGLQEVAFHSCPIIESCYHLLANVGPNKNGTAILIKHGLEYSRLLLEPDGRLISIDAKNERNTFLRQTVPAYSVTTRLPFVLMGDFTALTTSKIGQIPSLSLSPSLSISDHQSVQTTLTCNLDLPNRSRSSAGLWKLNTLILSEEGYQKYVTNFIQESANHPLRESNVANWWESVLKPGIKRISELAEADTFDWVAFHQLRKFSKSWEESTLKGYGIRSRCFEGPEVEEAKPELTTVSVALIK</sequence>
<protein>
    <recommendedName>
        <fullName evidence="4">Endonuclease/exonuclease/phosphatase domain-containing protein</fullName>
    </recommendedName>
</protein>
<reference evidence="2 3" key="1">
    <citation type="journal article" date="2023" name="Nucleic Acids Res.">
        <title>The hologenome of Daphnia magna reveals possible DNA methylation and microbiome-mediated evolution of the host genome.</title>
        <authorList>
            <person name="Chaturvedi A."/>
            <person name="Li X."/>
            <person name="Dhandapani V."/>
            <person name="Marshall H."/>
            <person name="Kissane S."/>
            <person name="Cuenca-Cambronero M."/>
            <person name="Asole G."/>
            <person name="Calvet F."/>
            <person name="Ruiz-Romero M."/>
            <person name="Marangio P."/>
            <person name="Guigo R."/>
            <person name="Rago D."/>
            <person name="Mirbahai L."/>
            <person name="Eastwood N."/>
            <person name="Colbourne J.K."/>
            <person name="Zhou J."/>
            <person name="Mallon E."/>
            <person name="Orsini L."/>
        </authorList>
    </citation>
    <scope>NUCLEOTIDE SEQUENCE [LARGE SCALE GENOMIC DNA]</scope>
    <source>
        <strain evidence="2">LRV0_1</strain>
    </source>
</reference>
<proteinExistence type="predicted"/>
<evidence type="ECO:0000313" key="2">
    <source>
        <dbReference type="EMBL" id="KAK4030306.1"/>
    </source>
</evidence>
<dbReference type="InterPro" id="IPR036691">
    <property type="entry name" value="Endo/exonu/phosph_ase_sf"/>
</dbReference>